<organism evidence="3 4">
    <name type="scientific">Bordetella bronchialis</name>
    <dbReference type="NCBI Taxonomy" id="463025"/>
    <lineage>
        <taxon>Bacteria</taxon>
        <taxon>Pseudomonadati</taxon>
        <taxon>Pseudomonadota</taxon>
        <taxon>Betaproteobacteria</taxon>
        <taxon>Burkholderiales</taxon>
        <taxon>Alcaligenaceae</taxon>
        <taxon>Bordetella</taxon>
    </lineage>
</organism>
<dbReference type="RefSeq" id="WP_066668168.1">
    <property type="nucleotide sequence ID" value="NZ_CP016171.1"/>
</dbReference>
<dbReference type="SMART" id="SM00834">
    <property type="entry name" value="CxxC_CXXC_SSSS"/>
    <property type="match status" value="1"/>
</dbReference>
<dbReference type="STRING" id="463025.BAU08_03575"/>
<protein>
    <submittedName>
        <fullName evidence="3">FmdB family transcriptional regulator</fullName>
    </submittedName>
</protein>
<evidence type="ECO:0000313" key="4">
    <source>
        <dbReference type="Proteomes" id="UP000092213"/>
    </source>
</evidence>
<evidence type="ECO:0000313" key="3">
    <source>
        <dbReference type="EMBL" id="ANN70531.1"/>
    </source>
</evidence>
<reference evidence="3 4" key="1">
    <citation type="submission" date="2016-06" db="EMBL/GenBank/DDBJ databases">
        <title>Complete genome sequences of Bordetella bronchialis and Bordetella flabilis.</title>
        <authorList>
            <person name="LiPuma J.J."/>
            <person name="Spilker T."/>
        </authorList>
    </citation>
    <scope>NUCLEOTIDE SEQUENCE [LARGE SCALE GENOMIC DNA]</scope>
    <source>
        <strain evidence="3 4">AU17976</strain>
    </source>
</reference>
<dbReference type="AlphaFoldDB" id="A0A193FTM0"/>
<dbReference type="NCBIfam" id="TIGR02605">
    <property type="entry name" value="CxxC_CxxC_SSSS"/>
    <property type="match status" value="1"/>
</dbReference>
<dbReference type="InterPro" id="IPR013429">
    <property type="entry name" value="Regulatory_FmdB_Zinc_ribbon"/>
</dbReference>
<dbReference type="Pfam" id="PF09723">
    <property type="entry name" value="Zn_ribbon_8"/>
    <property type="match status" value="1"/>
</dbReference>
<proteinExistence type="predicted"/>
<accession>A0A193FTM0</accession>
<evidence type="ECO:0000259" key="2">
    <source>
        <dbReference type="SMART" id="SM00834"/>
    </source>
</evidence>
<gene>
    <name evidence="3" type="ORF">BAU08_03575</name>
</gene>
<evidence type="ECO:0000256" key="1">
    <source>
        <dbReference type="SAM" id="MobiDB-lite"/>
    </source>
</evidence>
<dbReference type="Proteomes" id="UP000092213">
    <property type="component" value="Chromosome"/>
</dbReference>
<feature type="region of interest" description="Disordered" evidence="1">
    <location>
        <begin position="84"/>
        <end position="111"/>
    </location>
</feature>
<name>A0A193FTM0_9BORD</name>
<feature type="domain" description="Putative regulatory protein FmdB zinc ribbon" evidence="2">
    <location>
        <begin position="1"/>
        <end position="41"/>
    </location>
</feature>
<dbReference type="EMBL" id="CP016171">
    <property type="protein sequence ID" value="ANN70531.1"/>
    <property type="molecule type" value="Genomic_DNA"/>
</dbReference>
<sequence>MPLYDYSCGQCGDFAAMRPMARWRDPAPCPECGAAAHRIVAGAPALGALSSAVRRAHAMNERNASEPRSTRGGHGMNCGCCGGTARSGGKTRRTADGGKTFADSRPWMIGH</sequence>